<dbReference type="GO" id="GO:0005886">
    <property type="term" value="C:plasma membrane"/>
    <property type="evidence" value="ECO:0007669"/>
    <property type="project" value="UniProtKB-SubCell"/>
</dbReference>
<keyword evidence="11" id="KW-1071">Ligand-gated ion channel</keyword>
<protein>
    <submittedName>
        <fullName evidence="14">(salmon louse) hypothetical protein</fullName>
    </submittedName>
</protein>
<evidence type="ECO:0000256" key="5">
    <source>
        <dbReference type="ARBA" id="ARBA00022692"/>
    </source>
</evidence>
<keyword evidence="10" id="KW-0325">Glycoprotein</keyword>
<evidence type="ECO:0000313" key="15">
    <source>
        <dbReference type="Proteomes" id="UP000675881"/>
    </source>
</evidence>
<dbReference type="Gene3D" id="3.40.190.10">
    <property type="entry name" value="Periplasmic binding protein-like II"/>
    <property type="match status" value="1"/>
</dbReference>
<reference evidence="14" key="1">
    <citation type="submission" date="2021-02" db="EMBL/GenBank/DDBJ databases">
        <authorList>
            <person name="Bekaert M."/>
        </authorList>
    </citation>
    <scope>NUCLEOTIDE SEQUENCE</scope>
    <source>
        <strain evidence="14">IoA-00</strain>
    </source>
</reference>
<dbReference type="PANTHER" id="PTHR42643:SF24">
    <property type="entry name" value="IONOTROPIC RECEPTOR 60A"/>
    <property type="match status" value="1"/>
</dbReference>
<dbReference type="EMBL" id="HG994583">
    <property type="protein sequence ID" value="CAF2921962.1"/>
    <property type="molecule type" value="Genomic_DNA"/>
</dbReference>
<evidence type="ECO:0000256" key="10">
    <source>
        <dbReference type="ARBA" id="ARBA00023180"/>
    </source>
</evidence>
<keyword evidence="4" id="KW-1003">Cell membrane</keyword>
<dbReference type="InterPro" id="IPR019594">
    <property type="entry name" value="Glu/Gly-bd"/>
</dbReference>
<dbReference type="Pfam" id="PF00060">
    <property type="entry name" value="Lig_chan"/>
    <property type="match status" value="1"/>
</dbReference>
<keyword evidence="8" id="KW-0472">Membrane</keyword>
<dbReference type="SMART" id="SM00918">
    <property type="entry name" value="Lig_chan-Glu_bd"/>
    <property type="match status" value="1"/>
</dbReference>
<evidence type="ECO:0000256" key="6">
    <source>
        <dbReference type="ARBA" id="ARBA00022989"/>
    </source>
</evidence>
<dbReference type="Pfam" id="PF10613">
    <property type="entry name" value="Lig_chan-Glu_bd"/>
    <property type="match status" value="1"/>
</dbReference>
<evidence type="ECO:0000259" key="13">
    <source>
        <dbReference type="SMART" id="SM00918"/>
    </source>
</evidence>
<keyword evidence="5" id="KW-0812">Transmembrane</keyword>
<evidence type="ECO:0000256" key="12">
    <source>
        <dbReference type="ARBA" id="ARBA00023303"/>
    </source>
</evidence>
<sequence>MLSFIGSHHFFILFLLGMIQLNKVLSSEYDNTTLAPKRFLKVAAEHWSPFFEITEDSNGNLSYSGIMWSALNFFASAMNFEYEILRPSDGQWGVGDENGEWNGMLGMVKRNEVDFALGPFGVIYEREQACDFTVPIVIDYWAAVVPIQPYRNNWTIFKPFGLSLWLSLALTTLLYTTILIISDITFFGRRIGHKHVPKIISFTYRNILGESSEWAPDKFIYQRIFSAVWMLSLIIIAKSYSGTLASLLAVPNIPIPINSVQDPILDQLGQMAAQDTTFYKLYDGAKERGIIGANCVQKRKEIRNGLFGSVCERTSIDKLISDDFSGTGECKLYVGEINLFATSFAMAVFCGGPRSKVLIDFPETVIMVIMAIVDGINVKSILVREEDNIPGSALFMLLRSPCHVEKDPNFIVSVRKGPLHPRQGISIQLWYILEHGFVTDVEILGSQLLPEMNEWILNILQKGLYSKWSLQSMPNKTSCNGMEAIRSSMGKNDLTQTLTETFGLFLILFIGLGLSTLTFIIEKIC</sequence>
<evidence type="ECO:0000313" key="14">
    <source>
        <dbReference type="EMBL" id="CAF2921962.1"/>
    </source>
</evidence>
<dbReference type="GO" id="GO:0050906">
    <property type="term" value="P:detection of stimulus involved in sensory perception"/>
    <property type="evidence" value="ECO:0007669"/>
    <property type="project" value="UniProtKB-ARBA"/>
</dbReference>
<evidence type="ECO:0000256" key="3">
    <source>
        <dbReference type="ARBA" id="ARBA00022448"/>
    </source>
</evidence>
<dbReference type="Gene3D" id="1.10.287.70">
    <property type="match status" value="1"/>
</dbReference>
<comment type="subcellular location">
    <subcellularLocation>
        <location evidence="1">Cell membrane</location>
        <topology evidence="1">Multi-pass membrane protein</topology>
    </subcellularLocation>
</comment>
<proteinExistence type="inferred from homology"/>
<keyword evidence="15" id="KW-1185">Reference proteome</keyword>
<dbReference type="SUPFAM" id="SSF53850">
    <property type="entry name" value="Periplasmic binding protein-like II"/>
    <property type="match status" value="1"/>
</dbReference>
<dbReference type="Proteomes" id="UP000675881">
    <property type="component" value="Chromosome 4"/>
</dbReference>
<name>A0A7R8H825_LEPSM</name>
<organism evidence="14 15">
    <name type="scientific">Lepeophtheirus salmonis</name>
    <name type="common">Salmon louse</name>
    <name type="synonym">Caligus salmonis</name>
    <dbReference type="NCBI Taxonomy" id="72036"/>
    <lineage>
        <taxon>Eukaryota</taxon>
        <taxon>Metazoa</taxon>
        <taxon>Ecdysozoa</taxon>
        <taxon>Arthropoda</taxon>
        <taxon>Crustacea</taxon>
        <taxon>Multicrustacea</taxon>
        <taxon>Hexanauplia</taxon>
        <taxon>Copepoda</taxon>
        <taxon>Siphonostomatoida</taxon>
        <taxon>Caligidae</taxon>
        <taxon>Lepeophtheirus</taxon>
    </lineage>
</organism>
<comment type="similarity">
    <text evidence="2">Belongs to the glutamate-gated ion channel (TC 1.A.10.1) family.</text>
</comment>
<keyword evidence="3" id="KW-0813">Transport</keyword>
<keyword evidence="6" id="KW-1133">Transmembrane helix</keyword>
<evidence type="ECO:0000256" key="8">
    <source>
        <dbReference type="ARBA" id="ARBA00023136"/>
    </source>
</evidence>
<dbReference type="PANTHER" id="PTHR42643">
    <property type="entry name" value="IONOTROPIC RECEPTOR 20A-RELATED"/>
    <property type="match status" value="1"/>
</dbReference>
<evidence type="ECO:0000256" key="4">
    <source>
        <dbReference type="ARBA" id="ARBA00022475"/>
    </source>
</evidence>
<dbReference type="AlphaFoldDB" id="A0A7R8H825"/>
<keyword evidence="12" id="KW-0407">Ion channel</keyword>
<dbReference type="InterPro" id="IPR052192">
    <property type="entry name" value="Insect_Ionotropic_Sensory_Rcpt"/>
</dbReference>
<evidence type="ECO:0000256" key="11">
    <source>
        <dbReference type="ARBA" id="ARBA00023286"/>
    </source>
</evidence>
<keyword evidence="9" id="KW-0675">Receptor</keyword>
<gene>
    <name evidence="14" type="ORF">LSAA_9302</name>
</gene>
<dbReference type="InterPro" id="IPR001320">
    <property type="entry name" value="Iontro_rcpt_C"/>
</dbReference>
<evidence type="ECO:0000256" key="9">
    <source>
        <dbReference type="ARBA" id="ARBA00023170"/>
    </source>
</evidence>
<dbReference type="OrthoDB" id="6117597at2759"/>
<evidence type="ECO:0000256" key="2">
    <source>
        <dbReference type="ARBA" id="ARBA00008685"/>
    </source>
</evidence>
<feature type="domain" description="Ionotropic glutamate receptor L-glutamate and glycine-binding" evidence="13">
    <location>
        <begin position="49"/>
        <end position="110"/>
    </location>
</feature>
<dbReference type="GO" id="GO:0015276">
    <property type="term" value="F:ligand-gated monoatomic ion channel activity"/>
    <property type="evidence" value="ECO:0007669"/>
    <property type="project" value="InterPro"/>
</dbReference>
<accession>A0A7R8H825</accession>
<evidence type="ECO:0000256" key="7">
    <source>
        <dbReference type="ARBA" id="ARBA00023065"/>
    </source>
</evidence>
<evidence type="ECO:0000256" key="1">
    <source>
        <dbReference type="ARBA" id="ARBA00004651"/>
    </source>
</evidence>
<keyword evidence="7" id="KW-0406">Ion transport</keyword>